<name>B1F991_9BURK</name>
<proteinExistence type="predicted"/>
<dbReference type="NCBIfam" id="NF037995">
    <property type="entry name" value="TRAP_S1"/>
    <property type="match status" value="1"/>
</dbReference>
<reference evidence="2 3" key="1">
    <citation type="submission" date="2008-03" db="EMBL/GenBank/DDBJ databases">
        <title>Sequencing of the draft genome and assembly of Burkholderia ambifaria IOP40-10.</title>
        <authorList>
            <consortium name="US DOE Joint Genome Institute (JGI-PGF)"/>
            <person name="Copeland A."/>
            <person name="Lucas S."/>
            <person name="Lapidus A."/>
            <person name="Glavina del Rio T."/>
            <person name="Dalin E."/>
            <person name="Tice H."/>
            <person name="Bruce D."/>
            <person name="Goodwin L."/>
            <person name="Pitluck S."/>
            <person name="Larimer F."/>
            <person name="Land M.L."/>
            <person name="Hauser L."/>
            <person name="Tiedje J."/>
            <person name="Richardson P."/>
        </authorList>
    </citation>
    <scope>NUCLEOTIDE SEQUENCE [LARGE SCALE GENOMIC DNA]</scope>
    <source>
        <strain evidence="2 3">IOP40-10</strain>
    </source>
</reference>
<dbReference type="InterPro" id="IPR038404">
    <property type="entry name" value="TRAP_DctP_sf"/>
</dbReference>
<dbReference type="PATRIC" id="fig|396596.7.peg.7382"/>
<protein>
    <submittedName>
        <fullName evidence="2">TRAP dicarboxylate transporter-DctP subunit</fullName>
    </submittedName>
</protein>
<dbReference type="InterPro" id="IPR018389">
    <property type="entry name" value="DctP_fam"/>
</dbReference>
<dbReference type="AlphaFoldDB" id="B1F991"/>
<dbReference type="RefSeq" id="WP_006749817.1">
    <property type="nucleotide sequence ID" value="NZ_ABLC01000006.1"/>
</dbReference>
<evidence type="ECO:0000313" key="3">
    <source>
        <dbReference type="Proteomes" id="UP000005463"/>
    </source>
</evidence>
<sequence>MPKGKGAWLEIAQGSVALLLAIVASMAGSVDVAQGVARPEWSIATAYPADTVSGQAAADFARLVNEAGTDTASAIPHYEDKRGVAAVQDRIGRQPFGVLFAGDLASRDAILALSIRPYEVNSIAEAREMSRLAKPAYQTALARRDLILLAVIPWPPTGIWSRTPINSPADLVGMRIRTYDESSRRVLAMLGAEVVFLPIQEALVKIKAGGVDAVMSSGDGAAGRAYAEALPNFTALGYAYPVSFLVANKHFLDRLPERQRAVIFAAGHQTENHAWERLPERVRHNYEGMVASGVTVRDPAPRELLDAISRAAKADSRDALSRDGETAQMLTQFRAWQPRACRGCAAIADTEAAR</sequence>
<dbReference type="EMBL" id="ABLC01000006">
    <property type="protein sequence ID" value="EDT05863.1"/>
    <property type="molecule type" value="Genomic_DNA"/>
</dbReference>
<keyword evidence="1" id="KW-0732">Signal</keyword>
<dbReference type="Proteomes" id="UP000005463">
    <property type="component" value="Unassembled WGS sequence"/>
</dbReference>
<gene>
    <name evidence="2" type="ORF">BamIOP4010DRAFT_0600</name>
</gene>
<dbReference type="SUPFAM" id="SSF53850">
    <property type="entry name" value="Periplasmic binding protein-like II"/>
    <property type="match status" value="1"/>
</dbReference>
<dbReference type="PANTHER" id="PTHR33376:SF4">
    <property type="entry name" value="SIALIC ACID-BINDING PERIPLASMIC PROTEIN SIAP"/>
    <property type="match status" value="1"/>
</dbReference>
<dbReference type="Pfam" id="PF03480">
    <property type="entry name" value="DctP"/>
    <property type="match status" value="1"/>
</dbReference>
<organism evidence="2 3">
    <name type="scientific">Burkholderia ambifaria IOP40-10</name>
    <dbReference type="NCBI Taxonomy" id="396596"/>
    <lineage>
        <taxon>Bacteria</taxon>
        <taxon>Pseudomonadati</taxon>
        <taxon>Pseudomonadota</taxon>
        <taxon>Betaproteobacteria</taxon>
        <taxon>Burkholderiales</taxon>
        <taxon>Burkholderiaceae</taxon>
        <taxon>Burkholderia</taxon>
        <taxon>Burkholderia cepacia complex</taxon>
    </lineage>
</organism>
<dbReference type="GO" id="GO:0055085">
    <property type="term" value="P:transmembrane transport"/>
    <property type="evidence" value="ECO:0007669"/>
    <property type="project" value="InterPro"/>
</dbReference>
<evidence type="ECO:0000313" key="2">
    <source>
        <dbReference type="EMBL" id="EDT05863.1"/>
    </source>
</evidence>
<dbReference type="Gene3D" id="3.40.190.170">
    <property type="entry name" value="Bacterial extracellular solute-binding protein, family 7"/>
    <property type="match status" value="1"/>
</dbReference>
<evidence type="ECO:0000256" key="1">
    <source>
        <dbReference type="ARBA" id="ARBA00022729"/>
    </source>
</evidence>
<comment type="caution">
    <text evidence="2">The sequence shown here is derived from an EMBL/GenBank/DDBJ whole genome shotgun (WGS) entry which is preliminary data.</text>
</comment>
<dbReference type="PANTHER" id="PTHR33376">
    <property type="match status" value="1"/>
</dbReference>
<accession>B1F991</accession>